<dbReference type="Proteomes" id="UP000607653">
    <property type="component" value="Unassembled WGS sequence"/>
</dbReference>
<evidence type="ECO:0000313" key="3">
    <source>
        <dbReference type="Proteomes" id="UP000607653"/>
    </source>
</evidence>
<sequence>MDVLHHVKQRPVGPQPERLDLYQRKDGPQPQRLDLFQESAIKSLAELKKNPRREGERERERESPVKYIRWLHQQASANSTGGDSVIVSI</sequence>
<evidence type="ECO:0000313" key="2">
    <source>
        <dbReference type="EMBL" id="DAD44606.1"/>
    </source>
</evidence>
<name>A0A822ZNV8_NELNU</name>
<protein>
    <submittedName>
        <fullName evidence="2">Uncharacterized protein</fullName>
    </submittedName>
</protein>
<gene>
    <name evidence="2" type="ORF">HUJ06_002836</name>
</gene>
<organism evidence="2 3">
    <name type="scientific">Nelumbo nucifera</name>
    <name type="common">Sacred lotus</name>
    <dbReference type="NCBI Taxonomy" id="4432"/>
    <lineage>
        <taxon>Eukaryota</taxon>
        <taxon>Viridiplantae</taxon>
        <taxon>Streptophyta</taxon>
        <taxon>Embryophyta</taxon>
        <taxon>Tracheophyta</taxon>
        <taxon>Spermatophyta</taxon>
        <taxon>Magnoliopsida</taxon>
        <taxon>Proteales</taxon>
        <taxon>Nelumbonaceae</taxon>
        <taxon>Nelumbo</taxon>
    </lineage>
</organism>
<feature type="compositionally biased region" description="Basic and acidic residues" evidence="1">
    <location>
        <begin position="17"/>
        <end position="27"/>
    </location>
</feature>
<proteinExistence type="predicted"/>
<reference evidence="2 3" key="1">
    <citation type="journal article" date="2020" name="Mol. Biol. Evol.">
        <title>Distinct Expression and Methylation Patterns for Genes with Different Fates following a Single Whole-Genome Duplication in Flowering Plants.</title>
        <authorList>
            <person name="Shi T."/>
            <person name="Rahmani R.S."/>
            <person name="Gugger P.F."/>
            <person name="Wang M."/>
            <person name="Li H."/>
            <person name="Zhang Y."/>
            <person name="Li Z."/>
            <person name="Wang Q."/>
            <person name="Van de Peer Y."/>
            <person name="Marchal K."/>
            <person name="Chen J."/>
        </authorList>
    </citation>
    <scope>NUCLEOTIDE SEQUENCE [LARGE SCALE GENOMIC DNA]</scope>
    <source>
        <tissue evidence="2">Leaf</tissue>
    </source>
</reference>
<comment type="caution">
    <text evidence="2">The sequence shown here is derived from an EMBL/GenBank/DDBJ whole genome shotgun (WGS) entry which is preliminary data.</text>
</comment>
<accession>A0A822ZNV8</accession>
<feature type="region of interest" description="Disordered" evidence="1">
    <location>
        <begin position="1"/>
        <end position="31"/>
    </location>
</feature>
<evidence type="ECO:0000256" key="1">
    <source>
        <dbReference type="SAM" id="MobiDB-lite"/>
    </source>
</evidence>
<dbReference type="EMBL" id="DUZY01000007">
    <property type="protein sequence ID" value="DAD44606.1"/>
    <property type="molecule type" value="Genomic_DNA"/>
</dbReference>
<feature type="compositionally biased region" description="Basic and acidic residues" evidence="1">
    <location>
        <begin position="45"/>
        <end position="63"/>
    </location>
</feature>
<feature type="region of interest" description="Disordered" evidence="1">
    <location>
        <begin position="44"/>
        <end position="63"/>
    </location>
</feature>
<keyword evidence="3" id="KW-1185">Reference proteome</keyword>
<dbReference type="AlphaFoldDB" id="A0A822ZNV8"/>